<gene>
    <name evidence="2" type="ORF">AMAG_06921</name>
</gene>
<feature type="region of interest" description="Disordered" evidence="1">
    <location>
        <begin position="113"/>
        <end position="152"/>
    </location>
</feature>
<organism evidence="2 3">
    <name type="scientific">Allomyces macrogynus (strain ATCC 38327)</name>
    <name type="common">Allomyces javanicus var. macrogynus</name>
    <dbReference type="NCBI Taxonomy" id="578462"/>
    <lineage>
        <taxon>Eukaryota</taxon>
        <taxon>Fungi</taxon>
        <taxon>Fungi incertae sedis</taxon>
        <taxon>Blastocladiomycota</taxon>
        <taxon>Blastocladiomycetes</taxon>
        <taxon>Blastocladiales</taxon>
        <taxon>Blastocladiaceae</taxon>
        <taxon>Allomyces</taxon>
    </lineage>
</organism>
<feature type="compositionally biased region" description="Basic residues" evidence="1">
    <location>
        <begin position="333"/>
        <end position="343"/>
    </location>
</feature>
<dbReference type="InterPro" id="IPR051412">
    <property type="entry name" value="Formin_Homology_Diaphanous_sf"/>
</dbReference>
<feature type="compositionally biased region" description="Basic and acidic residues" evidence="1">
    <location>
        <begin position="251"/>
        <end position="323"/>
    </location>
</feature>
<feature type="compositionally biased region" description="Low complexity" evidence="1">
    <location>
        <begin position="765"/>
        <end position="776"/>
    </location>
</feature>
<proteinExistence type="predicted"/>
<dbReference type="PANTHER" id="PTHR45691">
    <property type="entry name" value="PROTEIN DIAPHANOUS"/>
    <property type="match status" value="1"/>
</dbReference>
<reference evidence="3" key="2">
    <citation type="submission" date="2009-11" db="EMBL/GenBank/DDBJ databases">
        <title>The Genome Sequence of Allomyces macrogynus strain ATCC 38327.</title>
        <authorList>
            <consortium name="The Broad Institute Genome Sequencing Platform"/>
            <person name="Russ C."/>
            <person name="Cuomo C."/>
            <person name="Shea T."/>
            <person name="Young S.K."/>
            <person name="Zeng Q."/>
            <person name="Koehrsen M."/>
            <person name="Haas B."/>
            <person name="Borodovsky M."/>
            <person name="Guigo R."/>
            <person name="Alvarado L."/>
            <person name="Berlin A."/>
            <person name="Borenstein D."/>
            <person name="Chen Z."/>
            <person name="Engels R."/>
            <person name="Freedman E."/>
            <person name="Gellesch M."/>
            <person name="Goldberg J."/>
            <person name="Griggs A."/>
            <person name="Gujja S."/>
            <person name="Heiman D."/>
            <person name="Hepburn T."/>
            <person name="Howarth C."/>
            <person name="Jen D."/>
            <person name="Larson L."/>
            <person name="Lewis B."/>
            <person name="Mehta T."/>
            <person name="Park D."/>
            <person name="Pearson M."/>
            <person name="Roberts A."/>
            <person name="Saif S."/>
            <person name="Shenoy N."/>
            <person name="Sisk P."/>
            <person name="Stolte C."/>
            <person name="Sykes S."/>
            <person name="Walk T."/>
            <person name="White J."/>
            <person name="Yandava C."/>
            <person name="Burger G."/>
            <person name="Gray M.W."/>
            <person name="Holland P.W.H."/>
            <person name="King N."/>
            <person name="Lang F.B.F."/>
            <person name="Roger A.J."/>
            <person name="Ruiz-Trillo I."/>
            <person name="Lander E."/>
            <person name="Nusbaum C."/>
        </authorList>
    </citation>
    <scope>NUCLEOTIDE SEQUENCE [LARGE SCALE GENOMIC DNA]</scope>
    <source>
        <strain evidence="3">ATCC 38327</strain>
    </source>
</reference>
<feature type="compositionally biased region" description="Low complexity" evidence="1">
    <location>
        <begin position="1011"/>
        <end position="1027"/>
    </location>
</feature>
<feature type="compositionally biased region" description="Pro residues" evidence="1">
    <location>
        <begin position="142"/>
        <end position="152"/>
    </location>
</feature>
<dbReference type="GO" id="GO:0005884">
    <property type="term" value="C:actin filament"/>
    <property type="evidence" value="ECO:0007669"/>
    <property type="project" value="TreeGrafter"/>
</dbReference>
<feature type="compositionally biased region" description="Acidic residues" evidence="1">
    <location>
        <begin position="720"/>
        <end position="732"/>
    </location>
</feature>
<feature type="compositionally biased region" description="Pro residues" evidence="1">
    <location>
        <begin position="400"/>
        <end position="412"/>
    </location>
</feature>
<dbReference type="GO" id="GO:0030041">
    <property type="term" value="P:actin filament polymerization"/>
    <property type="evidence" value="ECO:0007669"/>
    <property type="project" value="TreeGrafter"/>
</dbReference>
<feature type="region of interest" description="Disordered" evidence="1">
    <location>
        <begin position="1008"/>
        <end position="1038"/>
    </location>
</feature>
<evidence type="ECO:0000313" key="2">
    <source>
        <dbReference type="EMBL" id="KNE61170.1"/>
    </source>
</evidence>
<feature type="compositionally biased region" description="Low complexity" evidence="1">
    <location>
        <begin position="447"/>
        <end position="460"/>
    </location>
</feature>
<feature type="compositionally biased region" description="Polar residues" evidence="1">
    <location>
        <begin position="544"/>
        <end position="554"/>
    </location>
</feature>
<feature type="compositionally biased region" description="Low complexity" evidence="1">
    <location>
        <begin position="208"/>
        <end position="229"/>
    </location>
</feature>
<protein>
    <submittedName>
        <fullName evidence="2">Uncharacterized protein</fullName>
    </submittedName>
</protein>
<reference evidence="2 3" key="1">
    <citation type="submission" date="2009-11" db="EMBL/GenBank/DDBJ databases">
        <title>Annotation of Allomyces macrogynus ATCC 38327.</title>
        <authorList>
            <consortium name="The Broad Institute Genome Sequencing Platform"/>
            <person name="Russ C."/>
            <person name="Cuomo C."/>
            <person name="Burger G."/>
            <person name="Gray M.W."/>
            <person name="Holland P.W.H."/>
            <person name="King N."/>
            <person name="Lang F.B.F."/>
            <person name="Roger A.J."/>
            <person name="Ruiz-Trillo I."/>
            <person name="Young S.K."/>
            <person name="Zeng Q."/>
            <person name="Gargeya S."/>
            <person name="Fitzgerald M."/>
            <person name="Haas B."/>
            <person name="Abouelleil A."/>
            <person name="Alvarado L."/>
            <person name="Arachchi H.M."/>
            <person name="Berlin A."/>
            <person name="Chapman S.B."/>
            <person name="Gearin G."/>
            <person name="Goldberg J."/>
            <person name="Griggs A."/>
            <person name="Gujja S."/>
            <person name="Hansen M."/>
            <person name="Heiman D."/>
            <person name="Howarth C."/>
            <person name="Larimer J."/>
            <person name="Lui A."/>
            <person name="MacDonald P.J.P."/>
            <person name="McCowen C."/>
            <person name="Montmayeur A."/>
            <person name="Murphy C."/>
            <person name="Neiman D."/>
            <person name="Pearson M."/>
            <person name="Priest M."/>
            <person name="Roberts A."/>
            <person name="Saif S."/>
            <person name="Shea T."/>
            <person name="Sisk P."/>
            <person name="Stolte C."/>
            <person name="Sykes S."/>
            <person name="Wortman J."/>
            <person name="Nusbaum C."/>
            <person name="Birren B."/>
        </authorList>
    </citation>
    <scope>NUCLEOTIDE SEQUENCE [LARGE SCALE GENOMIC DNA]</scope>
    <source>
        <strain evidence="2 3">ATCC 38327</strain>
    </source>
</reference>
<feature type="compositionally biased region" description="Basic and acidic residues" evidence="1">
    <location>
        <begin position="479"/>
        <end position="489"/>
    </location>
</feature>
<feature type="compositionally biased region" description="Basic and acidic residues" evidence="1">
    <location>
        <begin position="230"/>
        <end position="244"/>
    </location>
</feature>
<feature type="compositionally biased region" description="Basic and acidic residues" evidence="1">
    <location>
        <begin position="710"/>
        <end position="719"/>
    </location>
</feature>
<dbReference type="PANTHER" id="PTHR45691:SF6">
    <property type="entry name" value="PROTEIN DIAPHANOUS"/>
    <property type="match status" value="1"/>
</dbReference>
<feature type="compositionally biased region" description="Pro residues" evidence="1">
    <location>
        <begin position="648"/>
        <end position="657"/>
    </location>
</feature>
<dbReference type="Proteomes" id="UP000054350">
    <property type="component" value="Unassembled WGS sequence"/>
</dbReference>
<evidence type="ECO:0000256" key="1">
    <source>
        <dbReference type="SAM" id="MobiDB-lite"/>
    </source>
</evidence>
<feature type="compositionally biased region" description="Low complexity" evidence="1">
    <location>
        <begin position="565"/>
        <end position="577"/>
    </location>
</feature>
<dbReference type="OMA" id="MASVERQ"/>
<feature type="region of interest" description="Disordered" evidence="1">
    <location>
        <begin position="208"/>
        <end position="786"/>
    </location>
</feature>
<name>A0A0L0SFM3_ALLM3</name>
<accession>A0A0L0SFM3</accession>
<feature type="compositionally biased region" description="Basic and acidic residues" evidence="1">
    <location>
        <begin position="349"/>
        <end position="361"/>
    </location>
</feature>
<dbReference type="VEuPathDB" id="FungiDB:AMAG_06921"/>
<dbReference type="EMBL" id="GG745337">
    <property type="protein sequence ID" value="KNE61170.1"/>
    <property type="molecule type" value="Genomic_DNA"/>
</dbReference>
<keyword evidence="3" id="KW-1185">Reference proteome</keyword>
<feature type="compositionally biased region" description="Basic and acidic residues" evidence="1">
    <location>
        <begin position="555"/>
        <end position="564"/>
    </location>
</feature>
<dbReference type="AlphaFoldDB" id="A0A0L0SFM3"/>
<evidence type="ECO:0000313" key="3">
    <source>
        <dbReference type="Proteomes" id="UP000054350"/>
    </source>
</evidence>
<feature type="compositionally biased region" description="Low complexity" evidence="1">
    <location>
        <begin position="378"/>
        <end position="396"/>
    </location>
</feature>
<feature type="compositionally biased region" description="Pro residues" evidence="1">
    <location>
        <begin position="578"/>
        <end position="596"/>
    </location>
</feature>
<sequence>MLPAPAQYPAVETAATRILDAAPASVRSAADTTCAPPRASGTRHLAPLTHAAEAHRGIQTKFLIARHSQWPNHPFFRCEPAPDERVFPWPAACHAPNPAALLARMPALPSVASTPSVLMSPRDPRRPRAGSLASSSTDTLTMPPPPPPAPAPMPPMIVPPLLPPPRAIVPDARMVASPAHVPILSPTHVPIMSPAHIPAAMIPHAHARAPSMDRATVTSSASLTSSRASAARDPRDRASPETLKRRGRSPSPDRGRGARGRSRDAYDRRDRDLSRERDRSRDRSWDRRDGHDRPRDRGRDRSRSRSRDRGWYHYRSPSRDCRRSRSPPPLRVYGRRYRSRSHSRSPSPPRDRYRDHVDRVRPGRNGTSRPLSPPSAKITPTRSASSSATPSISRSRLASPVPPDMSPPPPPLANRASDKSSKPDMPLPSVARRTDADATRGESWSRTASASSAVVTTPPARAGSESNMAPLRVAPPSMSRDDSSPELPRRPSVRASTSADKTASHAASVDAQRDPTVAVVPAEPRRRSSTSEHSPPPPPHDPRQSVSESRSSNGRGDREMRESRASSSTTLTSSPTPMSMPPPPPPPAAATNPRPPAARQGSIRLPSMPMVVVEVPRPTLRRKKAAASMSAAPDKKKVKLATSSAAGSPPPQPPKGPAPSLNIPMAPVPDSARAQHAAALTGQDSGGHRGLGSVTNGDAMRVDHFHHHERFSDEEVVKDEVDEDEPMELDEDLPTRFEPHAPPPPPHASVSRLTPGPGSAKHRPTATASMAAANSTDQNGVDDDSDGHTLTIPVALAAAMPRACRALFALPGAEEVGAHTRTACFVDEAIDVVRKDFMCSRHPPPTKLSATGKPKVRIIRSVEPAGSHRERCFKCNECGVRLLPPRLFEEVVRQRFVEQFDLGFRIPALFGHLEGTRIKYADGTVGDRIPGSPVQWMRDAAAAVAEGQPAEEAVHSFEPASLPANVQADLMAFVAAGKKAQHRGFSNLNAGDIGGELLRSLVPSTPCDQRAAAGAAPAGSTASASTGQGPPRARSSKV</sequence>
<dbReference type="OrthoDB" id="10587820at2759"/>